<evidence type="ECO:0000313" key="1">
    <source>
        <dbReference type="EMBL" id="KEO84274.1"/>
    </source>
</evidence>
<organism evidence="1 2">
    <name type="scientific">Tumebacillus flagellatus</name>
    <dbReference type="NCBI Taxonomy" id="1157490"/>
    <lineage>
        <taxon>Bacteria</taxon>
        <taxon>Bacillati</taxon>
        <taxon>Bacillota</taxon>
        <taxon>Bacilli</taxon>
        <taxon>Bacillales</taxon>
        <taxon>Alicyclobacillaceae</taxon>
        <taxon>Tumebacillus</taxon>
    </lineage>
</organism>
<dbReference type="Proteomes" id="UP000027931">
    <property type="component" value="Unassembled WGS sequence"/>
</dbReference>
<evidence type="ECO:0000313" key="2">
    <source>
        <dbReference type="Proteomes" id="UP000027931"/>
    </source>
</evidence>
<dbReference type="STRING" id="1157490.EL26_05775"/>
<comment type="caution">
    <text evidence="1">The sequence shown here is derived from an EMBL/GenBank/DDBJ whole genome shotgun (WGS) entry which is preliminary data.</text>
</comment>
<gene>
    <name evidence="1" type="ORF">EL26_05775</name>
</gene>
<reference evidence="1 2" key="1">
    <citation type="journal article" date="2013" name="Int. J. Syst. Evol. Microbiol.">
        <title>Tumebacillus flagellatus sp. nov., an alpha-amylase/pullulanase-producing bacterium isolated from cassava wastewater.</title>
        <authorList>
            <person name="Wang Q."/>
            <person name="Xie N."/>
            <person name="Qin Y."/>
            <person name="Shen N."/>
            <person name="Zhu J."/>
            <person name="Mi H."/>
            <person name="Huang R."/>
        </authorList>
    </citation>
    <scope>NUCLEOTIDE SEQUENCE [LARGE SCALE GENOMIC DNA]</scope>
    <source>
        <strain evidence="1 2">GST4</strain>
    </source>
</reference>
<proteinExistence type="predicted"/>
<keyword evidence="2" id="KW-1185">Reference proteome</keyword>
<dbReference type="EMBL" id="JMIR01000005">
    <property type="protein sequence ID" value="KEO84274.1"/>
    <property type="molecule type" value="Genomic_DNA"/>
</dbReference>
<name>A0A074LTB7_9BACL</name>
<sequence>MHTLQTVSTEEHQPEACGLVLFLVFYHKRFEIRYNKSNLHMVKNQGVRMGGAPMELSFRLASVEDAPLIHEVTQSAFSEYRVTEEYWVERPAGNIRTVYMSKDLSA</sequence>
<dbReference type="AlphaFoldDB" id="A0A074LTB7"/>
<protein>
    <submittedName>
        <fullName evidence="1">Uncharacterized protein</fullName>
    </submittedName>
</protein>
<accession>A0A074LTB7</accession>